<dbReference type="AlphaFoldDB" id="A0A0F9X7B0"/>
<evidence type="ECO:0000313" key="1">
    <source>
        <dbReference type="EMBL" id="KKN87463.1"/>
    </source>
</evidence>
<accession>A0A0F9X7B0</accession>
<comment type="caution">
    <text evidence="1">The sequence shown here is derived from an EMBL/GenBank/DDBJ whole genome shotgun (WGS) entry which is preliminary data.</text>
</comment>
<sequence length="103" mass="12027">MSSRSLEETVELINACYEQHRENEARWEKEDRMDEAELHYYRAVQCMNSAIGSLRSSAKWWSDIDQLLMAKFCEEKAVSLENGKPPMRVEFVLAAELLKEQTP</sequence>
<gene>
    <name evidence="1" type="ORF">LCGC14_0259180</name>
</gene>
<organism evidence="1">
    <name type="scientific">marine sediment metagenome</name>
    <dbReference type="NCBI Taxonomy" id="412755"/>
    <lineage>
        <taxon>unclassified sequences</taxon>
        <taxon>metagenomes</taxon>
        <taxon>ecological metagenomes</taxon>
    </lineage>
</organism>
<reference evidence="1" key="1">
    <citation type="journal article" date="2015" name="Nature">
        <title>Complex archaea that bridge the gap between prokaryotes and eukaryotes.</title>
        <authorList>
            <person name="Spang A."/>
            <person name="Saw J.H."/>
            <person name="Jorgensen S.L."/>
            <person name="Zaremba-Niedzwiedzka K."/>
            <person name="Martijn J."/>
            <person name="Lind A.E."/>
            <person name="van Eijk R."/>
            <person name="Schleper C."/>
            <person name="Guy L."/>
            <person name="Ettema T.J."/>
        </authorList>
    </citation>
    <scope>NUCLEOTIDE SEQUENCE</scope>
</reference>
<dbReference type="EMBL" id="LAZR01000138">
    <property type="protein sequence ID" value="KKN87463.1"/>
    <property type="molecule type" value="Genomic_DNA"/>
</dbReference>
<proteinExistence type="predicted"/>
<name>A0A0F9X7B0_9ZZZZ</name>
<protein>
    <submittedName>
        <fullName evidence="1">Uncharacterized protein</fullName>
    </submittedName>
</protein>